<keyword evidence="2" id="KW-1185">Reference proteome</keyword>
<proteinExistence type="predicted"/>
<name>A0A540MSP3_MALBA</name>
<dbReference type="EMBL" id="VIEB01000195">
    <property type="protein sequence ID" value="TQE01380.1"/>
    <property type="molecule type" value="Genomic_DNA"/>
</dbReference>
<accession>A0A540MSP3</accession>
<gene>
    <name evidence="1" type="ORF">C1H46_012961</name>
</gene>
<protein>
    <submittedName>
        <fullName evidence="1">Uncharacterized protein</fullName>
    </submittedName>
</protein>
<evidence type="ECO:0000313" key="2">
    <source>
        <dbReference type="Proteomes" id="UP000315295"/>
    </source>
</evidence>
<reference evidence="1 2" key="1">
    <citation type="journal article" date="2019" name="G3 (Bethesda)">
        <title>Sequencing of a Wild Apple (Malus baccata) Genome Unravels the Differences Between Cultivated and Wild Apple Species Regarding Disease Resistance and Cold Tolerance.</title>
        <authorList>
            <person name="Chen X."/>
        </authorList>
    </citation>
    <scope>NUCLEOTIDE SEQUENCE [LARGE SCALE GENOMIC DNA]</scope>
    <source>
        <strain evidence="2">cv. Shandingzi</strain>
        <tissue evidence="1">Leaves</tissue>
    </source>
</reference>
<sequence length="165" mass="18147">MVSMPHRSTGATHVANLFKFRFGPKIHLIPHLASESPPTVRPQFMPINPVMWVSSLVFKARVAFNGGKVSTRDWIGRAFLGHEKWAWGSHKSKFAKPGKLIAGVEVYDDLLRRRADIKGDSSGSGEGDVDEVLMVGLIATSIRTSIGELTSFIVRFTSAQTKLIS</sequence>
<dbReference type="AlphaFoldDB" id="A0A540MSP3"/>
<organism evidence="1 2">
    <name type="scientific">Malus baccata</name>
    <name type="common">Siberian crab apple</name>
    <name type="synonym">Pyrus baccata</name>
    <dbReference type="NCBI Taxonomy" id="106549"/>
    <lineage>
        <taxon>Eukaryota</taxon>
        <taxon>Viridiplantae</taxon>
        <taxon>Streptophyta</taxon>
        <taxon>Embryophyta</taxon>
        <taxon>Tracheophyta</taxon>
        <taxon>Spermatophyta</taxon>
        <taxon>Magnoliopsida</taxon>
        <taxon>eudicotyledons</taxon>
        <taxon>Gunneridae</taxon>
        <taxon>Pentapetalae</taxon>
        <taxon>rosids</taxon>
        <taxon>fabids</taxon>
        <taxon>Rosales</taxon>
        <taxon>Rosaceae</taxon>
        <taxon>Amygdaloideae</taxon>
        <taxon>Maleae</taxon>
        <taxon>Malus</taxon>
    </lineage>
</organism>
<comment type="caution">
    <text evidence="1">The sequence shown here is derived from an EMBL/GenBank/DDBJ whole genome shotgun (WGS) entry which is preliminary data.</text>
</comment>
<dbReference type="Proteomes" id="UP000315295">
    <property type="component" value="Unassembled WGS sequence"/>
</dbReference>
<evidence type="ECO:0000313" key="1">
    <source>
        <dbReference type="EMBL" id="TQE01380.1"/>
    </source>
</evidence>